<dbReference type="InterPro" id="IPR050490">
    <property type="entry name" value="Bact_solute-bd_prot1"/>
</dbReference>
<dbReference type="Proteomes" id="UP000678513">
    <property type="component" value="Chromosome"/>
</dbReference>
<feature type="signal peptide" evidence="1">
    <location>
        <begin position="1"/>
        <end position="19"/>
    </location>
</feature>
<organism evidence="2 3">
    <name type="scientific">Arachnia rubra</name>
    <dbReference type="NCBI Taxonomy" id="1547448"/>
    <lineage>
        <taxon>Bacteria</taxon>
        <taxon>Bacillati</taxon>
        <taxon>Actinomycetota</taxon>
        <taxon>Actinomycetes</taxon>
        <taxon>Propionibacteriales</taxon>
        <taxon>Propionibacteriaceae</taxon>
        <taxon>Arachnia</taxon>
    </lineage>
</organism>
<dbReference type="EMBL" id="CP072384">
    <property type="protein sequence ID" value="QUC08668.1"/>
    <property type="molecule type" value="Genomic_DNA"/>
</dbReference>
<dbReference type="PANTHER" id="PTHR43649">
    <property type="entry name" value="ARABINOSE-BINDING PROTEIN-RELATED"/>
    <property type="match status" value="1"/>
</dbReference>
<dbReference type="CDD" id="cd13585">
    <property type="entry name" value="PBP2_TMBP_like"/>
    <property type="match status" value="1"/>
</dbReference>
<dbReference type="InterPro" id="IPR006059">
    <property type="entry name" value="SBP"/>
</dbReference>
<keyword evidence="1" id="KW-0732">Signal</keyword>
<gene>
    <name evidence="2" type="ORF">J5A65_02680</name>
</gene>
<dbReference type="RefSeq" id="WP_212324989.1">
    <property type="nucleotide sequence ID" value="NZ_AP024463.1"/>
</dbReference>
<evidence type="ECO:0000313" key="2">
    <source>
        <dbReference type="EMBL" id="QUC08668.1"/>
    </source>
</evidence>
<accession>A0ABX7Y7F9</accession>
<keyword evidence="3" id="KW-1185">Reference proteome</keyword>
<dbReference type="Pfam" id="PF01547">
    <property type="entry name" value="SBP_bac_1"/>
    <property type="match status" value="1"/>
</dbReference>
<protein>
    <submittedName>
        <fullName evidence="2">Sugar ABC transporter substrate-binding protein</fullName>
    </submittedName>
</protein>
<proteinExistence type="predicted"/>
<dbReference type="SUPFAM" id="SSF53850">
    <property type="entry name" value="Periplasmic binding protein-like II"/>
    <property type="match status" value="1"/>
</dbReference>
<sequence length="409" mass="44006">MKKFMQAAAFAMATLIAMTGCGSSDTDSGEQSVTVWMYQAINDEAKHKELWENLTTKFSQANPGVKVDVKFFPWPKRDESIQTAIASHSGPDLVYLVPDQLSTYADAIEPVDTQLSETRKNDLLPNVRQAVTVEGRMLGAPLLTSSNPLVCNAEAFKTAGVTTYPSTWDDVTQMAPEFTAKDMYAITYSADPSQTLNMSFYPLLWQAGGSVFDANGQPAFNSPQGVRALEFLTGLAEANALEADSLTTAVNTEQTAFVAGRTGCTWSIPASDLAKYVPPEDLIVLPPLKGEQSVAYGTVGSLAVLKDAKHKDAAGRFAAFVTDPVNSVDYLKAGGYFSPVKNSHLLYAGDPVQEKVEQTLPNVKFGEPHRAARQVMGVLSPEIQAALMGQKTPQQALDAAAEAAKPLIR</sequence>
<name>A0ABX7Y7F9_9ACTN</name>
<dbReference type="PANTHER" id="PTHR43649:SF12">
    <property type="entry name" value="DIACETYLCHITOBIOSE BINDING PROTEIN DASA"/>
    <property type="match status" value="1"/>
</dbReference>
<dbReference type="PROSITE" id="PS51257">
    <property type="entry name" value="PROKAR_LIPOPROTEIN"/>
    <property type="match status" value="1"/>
</dbReference>
<evidence type="ECO:0000256" key="1">
    <source>
        <dbReference type="SAM" id="SignalP"/>
    </source>
</evidence>
<dbReference type="Gene3D" id="3.40.190.10">
    <property type="entry name" value="Periplasmic binding protein-like II"/>
    <property type="match status" value="1"/>
</dbReference>
<evidence type="ECO:0000313" key="3">
    <source>
        <dbReference type="Proteomes" id="UP000678513"/>
    </source>
</evidence>
<feature type="chain" id="PRO_5045502129" evidence="1">
    <location>
        <begin position="20"/>
        <end position="409"/>
    </location>
</feature>
<reference evidence="2 3" key="1">
    <citation type="submission" date="2021-03" db="EMBL/GenBank/DDBJ databases">
        <title>Human Oral Microbial Genomes.</title>
        <authorList>
            <person name="Johnston C.D."/>
            <person name="Chen T."/>
            <person name="Dewhirst F.E."/>
        </authorList>
    </citation>
    <scope>NUCLEOTIDE SEQUENCE [LARGE SCALE GENOMIC DNA]</scope>
    <source>
        <strain evidence="2 3">DSMZ 100122</strain>
    </source>
</reference>